<dbReference type="Proteomes" id="UP000185657">
    <property type="component" value="Unassembled WGS sequence"/>
</dbReference>
<evidence type="ECO:0000313" key="2">
    <source>
        <dbReference type="EMBL" id="AOW12316.1"/>
    </source>
</evidence>
<dbReference type="EMBL" id="CP017476">
    <property type="protein sequence ID" value="AOW12316.1"/>
    <property type="molecule type" value="Genomic_DNA"/>
</dbReference>
<dbReference type="AlphaFoldDB" id="A0A163CCS5"/>
<feature type="transmembrane region" description="Helical" evidence="1">
    <location>
        <begin position="45"/>
        <end position="63"/>
    </location>
</feature>
<feature type="transmembrane region" description="Helical" evidence="1">
    <location>
        <begin position="6"/>
        <end position="24"/>
    </location>
</feature>
<proteinExistence type="predicted"/>
<keyword evidence="1" id="KW-0472">Membrane</keyword>
<sequence length="89" mass="9988">MTFMGFWGHVLGLFLPALGVAIILMAMPRLWPRAVKGRWRFKTEALTLVGSGMLVLLAGLVIFGRDGKMLTYSALVLVLGTLAWWNRRR</sequence>
<dbReference type="STRING" id="1763535.LPB072_05055"/>
<evidence type="ECO:0000313" key="3">
    <source>
        <dbReference type="EMBL" id="OAD41266.1"/>
    </source>
</evidence>
<feature type="transmembrane region" description="Helical" evidence="1">
    <location>
        <begin position="69"/>
        <end position="86"/>
    </location>
</feature>
<reference evidence="2 5" key="2">
    <citation type="submission" date="2016-10" db="EMBL/GenBank/DDBJ databases">
        <title>Hydorgenophaga sp. LPB0072 isolated from gastropod.</title>
        <authorList>
            <person name="Kim E."/>
            <person name="Yi H."/>
        </authorList>
    </citation>
    <scope>NUCLEOTIDE SEQUENCE [LARGE SCALE GENOMIC DNA]</scope>
    <source>
        <strain evidence="2 5">LPB0072</strain>
    </source>
</reference>
<dbReference type="RefSeq" id="WP_066092458.1">
    <property type="nucleotide sequence ID" value="NZ_CP017476.1"/>
</dbReference>
<keyword evidence="4" id="KW-1185">Reference proteome</keyword>
<name>A0A163CCS5_9BURK</name>
<keyword evidence="1" id="KW-0812">Transmembrane</keyword>
<evidence type="ECO:0000256" key="1">
    <source>
        <dbReference type="SAM" id="Phobius"/>
    </source>
</evidence>
<evidence type="ECO:0000313" key="5">
    <source>
        <dbReference type="Proteomes" id="UP000185680"/>
    </source>
</evidence>
<gene>
    <name evidence="2" type="ORF">LPB072_05055</name>
    <name evidence="3" type="ORF">LPB72_15305</name>
</gene>
<dbReference type="Proteomes" id="UP000185680">
    <property type="component" value="Chromosome"/>
</dbReference>
<accession>A0A163CCS5</accession>
<dbReference type="KEGG" id="hyl:LPB072_05055"/>
<keyword evidence="1" id="KW-1133">Transmembrane helix</keyword>
<evidence type="ECO:0000313" key="4">
    <source>
        <dbReference type="Proteomes" id="UP000185657"/>
    </source>
</evidence>
<dbReference type="OrthoDB" id="8908883at2"/>
<reference evidence="3 4" key="1">
    <citation type="submission" date="2016-02" db="EMBL/GenBank/DDBJ databases">
        <title>Draft genome sequence of Hydrogenophaga sp. LPB0072.</title>
        <authorList>
            <person name="Shin S.-K."/>
            <person name="Yi H."/>
        </authorList>
    </citation>
    <scope>NUCLEOTIDE SEQUENCE [LARGE SCALE GENOMIC DNA]</scope>
    <source>
        <strain evidence="3 4">LPB0072</strain>
    </source>
</reference>
<organism evidence="2 5">
    <name type="scientific">Hydrogenophaga crassostreae</name>
    <dbReference type="NCBI Taxonomy" id="1763535"/>
    <lineage>
        <taxon>Bacteria</taxon>
        <taxon>Pseudomonadati</taxon>
        <taxon>Pseudomonadota</taxon>
        <taxon>Betaproteobacteria</taxon>
        <taxon>Burkholderiales</taxon>
        <taxon>Comamonadaceae</taxon>
        <taxon>Hydrogenophaga</taxon>
    </lineage>
</organism>
<protein>
    <submittedName>
        <fullName evidence="2">Uncharacterized protein</fullName>
    </submittedName>
</protein>
<dbReference type="EMBL" id="LVWD01000026">
    <property type="protein sequence ID" value="OAD41266.1"/>
    <property type="molecule type" value="Genomic_DNA"/>
</dbReference>